<keyword evidence="1 3" id="KW-0808">Transferase</keyword>
<organism evidence="3 4">
    <name type="scientific">Synechococcus lacustris str. Tous</name>
    <dbReference type="NCBI Taxonomy" id="1910958"/>
    <lineage>
        <taxon>Bacteria</taxon>
        <taxon>Bacillati</taxon>
        <taxon>Cyanobacteriota</taxon>
        <taxon>Cyanophyceae</taxon>
        <taxon>Synechococcales</taxon>
        <taxon>Synechococcaceae</taxon>
        <taxon>Synechococcus</taxon>
    </lineage>
</organism>
<evidence type="ECO:0000313" key="3">
    <source>
        <dbReference type="EMBL" id="PSI00227.1"/>
    </source>
</evidence>
<evidence type="ECO:0000259" key="2">
    <source>
        <dbReference type="Pfam" id="PF00534"/>
    </source>
</evidence>
<dbReference type="GO" id="GO:0009103">
    <property type="term" value="P:lipopolysaccharide biosynthetic process"/>
    <property type="evidence" value="ECO:0007669"/>
    <property type="project" value="TreeGrafter"/>
</dbReference>
<protein>
    <submittedName>
        <fullName evidence="3">Glycosyl transferase family 1</fullName>
    </submittedName>
</protein>
<proteinExistence type="predicted"/>
<dbReference type="RefSeq" id="WP_117434668.1">
    <property type="nucleotide sequence ID" value="NZ_PXVC01000203.1"/>
</dbReference>
<name>A0A2P7EAI0_9SYNE</name>
<accession>A0A2P7EAI0</accession>
<dbReference type="PANTHER" id="PTHR46401">
    <property type="entry name" value="GLYCOSYLTRANSFERASE WBBK-RELATED"/>
    <property type="match status" value="1"/>
</dbReference>
<evidence type="ECO:0000256" key="1">
    <source>
        <dbReference type="ARBA" id="ARBA00022679"/>
    </source>
</evidence>
<dbReference type="InterPro" id="IPR001296">
    <property type="entry name" value="Glyco_trans_1"/>
</dbReference>
<dbReference type="AlphaFoldDB" id="A0A2P7EAI0"/>
<feature type="domain" description="Glycosyl transferase family 1" evidence="2">
    <location>
        <begin position="25"/>
        <end position="135"/>
    </location>
</feature>
<dbReference type="PANTHER" id="PTHR46401:SF2">
    <property type="entry name" value="GLYCOSYLTRANSFERASE WBBK-RELATED"/>
    <property type="match status" value="1"/>
</dbReference>
<sequence>ILLVMVQDSVSYGSAPKNGGTWREALLAELSSELDLSRIHFVGRIPHNVLHKVFQVCACHVYLTYPFVLSWSMLEAMSCGALVVASATPPVQEVIINGKNGLLVDFFDSQALANQIAAVLTEPTAYKHLAQAAREHVQATYDLNNICLPKQLKLVHQLTTKVAS</sequence>
<dbReference type="EMBL" id="PXVC01000203">
    <property type="protein sequence ID" value="PSI00227.1"/>
    <property type="molecule type" value="Genomic_DNA"/>
</dbReference>
<dbReference type="Pfam" id="PF00534">
    <property type="entry name" value="Glycos_transf_1"/>
    <property type="match status" value="1"/>
</dbReference>
<feature type="non-terminal residue" evidence="3">
    <location>
        <position position="1"/>
    </location>
</feature>
<gene>
    <name evidence="3" type="ORF">C7K08_14300</name>
</gene>
<dbReference type="SUPFAM" id="SSF53756">
    <property type="entry name" value="UDP-Glycosyltransferase/glycogen phosphorylase"/>
    <property type="match status" value="1"/>
</dbReference>
<comment type="caution">
    <text evidence="3">The sequence shown here is derived from an EMBL/GenBank/DDBJ whole genome shotgun (WGS) entry which is preliminary data.</text>
</comment>
<dbReference type="GO" id="GO:0016757">
    <property type="term" value="F:glycosyltransferase activity"/>
    <property type="evidence" value="ECO:0007669"/>
    <property type="project" value="InterPro"/>
</dbReference>
<reference evidence="4" key="1">
    <citation type="submission" date="2018-03" db="EMBL/GenBank/DDBJ databases">
        <title>Ecological and genomic features of two cosmopolitan and abundant freshwater picocyanobacteria.</title>
        <authorList>
            <person name="Cabello-Yeves P.J."/>
            <person name="Picazo A."/>
            <person name="Camacho A."/>
            <person name="Callieri C."/>
            <person name="Rosselli R."/>
            <person name="Roda-Garcia J."/>
            <person name="Coutinho F.H."/>
            <person name="Rodriguez-Valera F."/>
        </authorList>
    </citation>
    <scope>NUCLEOTIDE SEQUENCE [LARGE SCALE GENOMIC DNA]</scope>
    <source>
        <strain evidence="4">Tous</strain>
    </source>
</reference>
<dbReference type="Gene3D" id="3.40.50.2000">
    <property type="entry name" value="Glycogen Phosphorylase B"/>
    <property type="match status" value="1"/>
</dbReference>
<dbReference type="Proteomes" id="UP000240206">
    <property type="component" value="Unassembled WGS sequence"/>
</dbReference>
<keyword evidence="4" id="KW-1185">Reference proteome</keyword>
<evidence type="ECO:0000313" key="4">
    <source>
        <dbReference type="Proteomes" id="UP000240206"/>
    </source>
</evidence>